<protein>
    <submittedName>
        <fullName evidence="2">DUF6691 family protein</fullName>
    </submittedName>
</protein>
<dbReference type="EMBL" id="JBHSMS010000032">
    <property type="protein sequence ID" value="MFC5511379.1"/>
    <property type="molecule type" value="Genomic_DNA"/>
</dbReference>
<feature type="transmembrane region" description="Helical" evidence="1">
    <location>
        <begin position="41"/>
        <end position="60"/>
    </location>
</feature>
<organism evidence="2 3">
    <name type="scientific">Massilia jejuensis</name>
    <dbReference type="NCBI Taxonomy" id="648894"/>
    <lineage>
        <taxon>Bacteria</taxon>
        <taxon>Pseudomonadati</taxon>
        <taxon>Pseudomonadota</taxon>
        <taxon>Betaproteobacteria</taxon>
        <taxon>Burkholderiales</taxon>
        <taxon>Oxalobacteraceae</taxon>
        <taxon>Telluria group</taxon>
        <taxon>Massilia</taxon>
    </lineage>
</organism>
<accession>A0ABW0PFF2</accession>
<dbReference type="InterPro" id="IPR046513">
    <property type="entry name" value="DUF6691"/>
</dbReference>
<keyword evidence="3" id="KW-1185">Reference proteome</keyword>
<dbReference type="Pfam" id="PF20398">
    <property type="entry name" value="DUF6691"/>
    <property type="match status" value="1"/>
</dbReference>
<gene>
    <name evidence="2" type="ORF">ACFPOU_09610</name>
</gene>
<name>A0ABW0PFF2_9BURK</name>
<keyword evidence="1" id="KW-0472">Membrane</keyword>
<feature type="transmembrane region" description="Helical" evidence="1">
    <location>
        <begin position="80"/>
        <end position="98"/>
    </location>
</feature>
<evidence type="ECO:0000256" key="1">
    <source>
        <dbReference type="SAM" id="Phobius"/>
    </source>
</evidence>
<reference evidence="3" key="1">
    <citation type="journal article" date="2019" name="Int. J. Syst. Evol. Microbiol.">
        <title>The Global Catalogue of Microorganisms (GCM) 10K type strain sequencing project: providing services to taxonomists for standard genome sequencing and annotation.</title>
        <authorList>
            <consortium name="The Broad Institute Genomics Platform"/>
            <consortium name="The Broad Institute Genome Sequencing Center for Infectious Disease"/>
            <person name="Wu L."/>
            <person name="Ma J."/>
        </authorList>
    </citation>
    <scope>NUCLEOTIDE SEQUENCE [LARGE SCALE GENOMIC DNA]</scope>
    <source>
        <strain evidence="3">CCUG 38813</strain>
    </source>
</reference>
<comment type="caution">
    <text evidence="2">The sequence shown here is derived from an EMBL/GenBank/DDBJ whole genome shotgun (WGS) entry which is preliminary data.</text>
</comment>
<dbReference type="Proteomes" id="UP001596031">
    <property type="component" value="Unassembled WGS sequence"/>
</dbReference>
<evidence type="ECO:0000313" key="3">
    <source>
        <dbReference type="Proteomes" id="UP001596031"/>
    </source>
</evidence>
<keyword evidence="1" id="KW-1133">Transmembrane helix</keyword>
<sequence length="145" mass="14960">MQIFMALMVGLLFGIGLIVSGMNDPAKVIGFLDLAGNWDPSLGFVMGGAILVGVLAFGVARKRKRSLLGAPMRLPTATVIDRRLVLGSLAFGTGWGLAGYCPGPALASLATGDAKPLLFTLAMLAGMALFEVLERVAAARAQGKA</sequence>
<dbReference type="RefSeq" id="WP_379719895.1">
    <property type="nucleotide sequence ID" value="NZ_JBHSMS010000032.1"/>
</dbReference>
<feature type="transmembrane region" description="Helical" evidence="1">
    <location>
        <begin position="118"/>
        <end position="138"/>
    </location>
</feature>
<proteinExistence type="predicted"/>
<keyword evidence="1" id="KW-0812">Transmembrane</keyword>
<evidence type="ECO:0000313" key="2">
    <source>
        <dbReference type="EMBL" id="MFC5511379.1"/>
    </source>
</evidence>